<accession>A0A1G2DBC6</accession>
<keyword evidence="1" id="KW-0812">Transmembrane</keyword>
<gene>
    <name evidence="2" type="ORF">A3D65_04000</name>
</gene>
<protein>
    <recommendedName>
        <fullName evidence="4">Signal peptidase I</fullName>
    </recommendedName>
</protein>
<sequence length="220" mass="24509">MKEILSKHLKSSGVVLITLIVVAGFIYVQNKPKTEKAEKTLNAENAGGQPPRIESDSITLQVDGYDFAIGDIVQIKTNRPVFGDVIIYDPFKNESMCLSMGPDMSLGKIIGVPGETFSFQDSSLKIRTETVEFGRNYAEQKAAFRSQKYENLVGKDITLQTGEYLIDQWAGLECFPGELNDAGSVPYNRFTVIEEAIIGVIEKKVGHDEQAEREFKDRAY</sequence>
<dbReference type="EMBL" id="MHLL01000011">
    <property type="protein sequence ID" value="OGZ10230.1"/>
    <property type="molecule type" value="Genomic_DNA"/>
</dbReference>
<comment type="caution">
    <text evidence="2">The sequence shown here is derived from an EMBL/GenBank/DDBJ whole genome shotgun (WGS) entry which is preliminary data.</text>
</comment>
<evidence type="ECO:0000256" key="1">
    <source>
        <dbReference type="SAM" id="Phobius"/>
    </source>
</evidence>
<reference evidence="2 3" key="1">
    <citation type="journal article" date="2016" name="Nat. Commun.">
        <title>Thousands of microbial genomes shed light on interconnected biogeochemical processes in an aquifer system.</title>
        <authorList>
            <person name="Anantharaman K."/>
            <person name="Brown C.T."/>
            <person name="Hug L.A."/>
            <person name="Sharon I."/>
            <person name="Castelle C.J."/>
            <person name="Probst A.J."/>
            <person name="Thomas B.C."/>
            <person name="Singh A."/>
            <person name="Wilkins M.J."/>
            <person name="Karaoz U."/>
            <person name="Brodie E.L."/>
            <person name="Williams K.H."/>
            <person name="Hubbard S.S."/>
            <person name="Banfield J.F."/>
        </authorList>
    </citation>
    <scope>NUCLEOTIDE SEQUENCE [LARGE SCALE GENOMIC DNA]</scope>
</reference>
<proteinExistence type="predicted"/>
<evidence type="ECO:0000313" key="3">
    <source>
        <dbReference type="Proteomes" id="UP000177996"/>
    </source>
</evidence>
<dbReference type="STRING" id="1798661.A3D65_04000"/>
<feature type="transmembrane region" description="Helical" evidence="1">
    <location>
        <begin position="12"/>
        <end position="28"/>
    </location>
</feature>
<dbReference type="AlphaFoldDB" id="A0A1G2DBC6"/>
<dbReference type="Proteomes" id="UP000177996">
    <property type="component" value="Unassembled WGS sequence"/>
</dbReference>
<keyword evidence="1" id="KW-1133">Transmembrane helix</keyword>
<keyword evidence="1" id="KW-0472">Membrane</keyword>
<organism evidence="2 3">
    <name type="scientific">Candidatus Lloydbacteria bacterium RIFCSPHIGHO2_02_FULL_50_13</name>
    <dbReference type="NCBI Taxonomy" id="1798661"/>
    <lineage>
        <taxon>Bacteria</taxon>
        <taxon>Candidatus Lloydiibacteriota</taxon>
    </lineage>
</organism>
<evidence type="ECO:0008006" key="4">
    <source>
        <dbReference type="Google" id="ProtNLM"/>
    </source>
</evidence>
<name>A0A1G2DBC6_9BACT</name>
<evidence type="ECO:0000313" key="2">
    <source>
        <dbReference type="EMBL" id="OGZ10230.1"/>
    </source>
</evidence>